<keyword evidence="11" id="KW-1185">Reference proteome</keyword>
<dbReference type="Proteomes" id="UP000694412">
    <property type="component" value="Unassembled WGS sequence"/>
</dbReference>
<dbReference type="InterPro" id="IPR052051">
    <property type="entry name" value="TCR_complex_component"/>
</dbReference>
<dbReference type="GeneTree" id="ENSGT00940000162998"/>
<dbReference type="SUPFAM" id="SSF48726">
    <property type="entry name" value="Immunoglobulin"/>
    <property type="match status" value="1"/>
</dbReference>
<dbReference type="Gene3D" id="2.60.40.10">
    <property type="entry name" value="Immunoglobulins"/>
    <property type="match status" value="1"/>
</dbReference>
<reference evidence="10" key="2">
    <citation type="submission" date="2025-09" db="UniProtKB">
        <authorList>
            <consortium name="Ensembl"/>
        </authorList>
    </citation>
    <scope>IDENTIFICATION</scope>
</reference>
<proteinExistence type="predicted"/>
<evidence type="ECO:0000256" key="8">
    <source>
        <dbReference type="SAM" id="SignalP"/>
    </source>
</evidence>
<protein>
    <recommendedName>
        <fullName evidence="9">Immunoglobulin V-set domain-containing protein</fullName>
    </recommendedName>
</protein>
<evidence type="ECO:0000313" key="11">
    <source>
        <dbReference type="Proteomes" id="UP000694412"/>
    </source>
</evidence>
<accession>A0A8C2SRX8</accession>
<dbReference type="SMART" id="SM00406">
    <property type="entry name" value="IGv"/>
    <property type="match status" value="1"/>
</dbReference>
<evidence type="ECO:0000256" key="1">
    <source>
        <dbReference type="ARBA" id="ARBA00004236"/>
    </source>
</evidence>
<reference evidence="10" key="1">
    <citation type="submission" date="2025-08" db="UniProtKB">
        <authorList>
            <consortium name="Ensembl"/>
        </authorList>
    </citation>
    <scope>IDENTIFICATION</scope>
</reference>
<dbReference type="InterPro" id="IPR013106">
    <property type="entry name" value="Ig_V-set"/>
</dbReference>
<feature type="chain" id="PRO_5034118973" description="Immunoglobulin V-set domain-containing protein" evidence="8">
    <location>
        <begin position="25"/>
        <end position="138"/>
    </location>
</feature>
<evidence type="ECO:0000259" key="9">
    <source>
        <dbReference type="SMART" id="SM00406"/>
    </source>
</evidence>
<name>A0A8C2SRX8_COTJA</name>
<keyword evidence="6" id="KW-1015">Disulfide bond</keyword>
<dbReference type="PANTHER" id="PTHR19433">
    <property type="entry name" value="T-CELL RECEPTOR ALPHA CHAIN V REGION-RELATED"/>
    <property type="match status" value="1"/>
</dbReference>
<comment type="subcellular location">
    <subcellularLocation>
        <location evidence="1">Cell membrane</location>
    </subcellularLocation>
</comment>
<dbReference type="InterPro" id="IPR036179">
    <property type="entry name" value="Ig-like_dom_sf"/>
</dbReference>
<evidence type="ECO:0000256" key="4">
    <source>
        <dbReference type="ARBA" id="ARBA00022859"/>
    </source>
</evidence>
<dbReference type="GO" id="GO:0002376">
    <property type="term" value="P:immune system process"/>
    <property type="evidence" value="ECO:0007669"/>
    <property type="project" value="UniProtKB-KW"/>
</dbReference>
<dbReference type="InterPro" id="IPR013783">
    <property type="entry name" value="Ig-like_fold"/>
</dbReference>
<keyword evidence="4" id="KW-0391">Immunity</keyword>
<evidence type="ECO:0000256" key="2">
    <source>
        <dbReference type="ARBA" id="ARBA00022475"/>
    </source>
</evidence>
<evidence type="ECO:0000256" key="7">
    <source>
        <dbReference type="ARBA" id="ARBA00023180"/>
    </source>
</evidence>
<keyword evidence="5" id="KW-0472">Membrane</keyword>
<feature type="domain" description="Immunoglobulin V-set" evidence="9">
    <location>
        <begin position="35"/>
        <end position="109"/>
    </location>
</feature>
<dbReference type="PANTHER" id="PTHR19433:SF111">
    <property type="entry name" value="T CELL RECEPTOR ALPHA VARIABLE 4"/>
    <property type="match status" value="1"/>
</dbReference>
<dbReference type="GO" id="GO:0005886">
    <property type="term" value="C:plasma membrane"/>
    <property type="evidence" value="ECO:0007669"/>
    <property type="project" value="UniProtKB-SubCell"/>
</dbReference>
<dbReference type="AlphaFoldDB" id="A0A8C2SRX8"/>
<sequence length="138" mass="15092">GPGPRTPLNLWLLSQLVHLSQVLQEPSADTSEGTGINITCSHPSIQADIIHWYRQLPGRGPAFLVSAVKGSKVVPDPVGRLLVSEDRRSSTLWLAWPRLWDSAVYYCALAARGEEPGLRPSTNRFGRPGCTLASQMPH</sequence>
<organism evidence="10 11">
    <name type="scientific">Coturnix japonica</name>
    <name type="common">Japanese quail</name>
    <name type="synonym">Coturnix coturnix japonica</name>
    <dbReference type="NCBI Taxonomy" id="93934"/>
    <lineage>
        <taxon>Eukaryota</taxon>
        <taxon>Metazoa</taxon>
        <taxon>Chordata</taxon>
        <taxon>Craniata</taxon>
        <taxon>Vertebrata</taxon>
        <taxon>Euteleostomi</taxon>
        <taxon>Archelosauria</taxon>
        <taxon>Archosauria</taxon>
        <taxon>Dinosauria</taxon>
        <taxon>Saurischia</taxon>
        <taxon>Theropoda</taxon>
        <taxon>Coelurosauria</taxon>
        <taxon>Aves</taxon>
        <taxon>Neognathae</taxon>
        <taxon>Galloanserae</taxon>
        <taxon>Galliformes</taxon>
        <taxon>Phasianidae</taxon>
        <taxon>Perdicinae</taxon>
        <taxon>Coturnix</taxon>
    </lineage>
</organism>
<dbReference type="Ensembl" id="ENSCJPT00005002947.1">
    <property type="protein sequence ID" value="ENSCJPP00005001752.1"/>
    <property type="gene ID" value="ENSCJPG00005001791.1"/>
</dbReference>
<keyword evidence="3 8" id="KW-0732">Signal</keyword>
<evidence type="ECO:0000313" key="10">
    <source>
        <dbReference type="Ensembl" id="ENSCJPP00005001752.1"/>
    </source>
</evidence>
<feature type="signal peptide" evidence="8">
    <location>
        <begin position="1"/>
        <end position="24"/>
    </location>
</feature>
<dbReference type="Pfam" id="PF07686">
    <property type="entry name" value="V-set"/>
    <property type="match status" value="1"/>
</dbReference>
<evidence type="ECO:0000256" key="3">
    <source>
        <dbReference type="ARBA" id="ARBA00022729"/>
    </source>
</evidence>
<keyword evidence="7" id="KW-0325">Glycoprotein</keyword>
<evidence type="ECO:0000256" key="5">
    <source>
        <dbReference type="ARBA" id="ARBA00023136"/>
    </source>
</evidence>
<evidence type="ECO:0000256" key="6">
    <source>
        <dbReference type="ARBA" id="ARBA00023157"/>
    </source>
</evidence>
<keyword evidence="2" id="KW-1003">Cell membrane</keyword>
<dbReference type="GO" id="GO:0009617">
    <property type="term" value="P:response to bacterium"/>
    <property type="evidence" value="ECO:0007669"/>
    <property type="project" value="TreeGrafter"/>
</dbReference>